<dbReference type="GO" id="GO:0040029">
    <property type="term" value="P:epigenetic regulation of gene expression"/>
    <property type="evidence" value="ECO:0007669"/>
    <property type="project" value="Ensembl"/>
</dbReference>
<dbReference type="GO" id="GO:0005634">
    <property type="term" value="C:nucleus"/>
    <property type="evidence" value="ECO:0007669"/>
    <property type="project" value="UniProtKB-SubCell"/>
</dbReference>
<evidence type="ECO:0000256" key="1">
    <source>
        <dbReference type="ARBA" id="ARBA00004123"/>
    </source>
</evidence>
<dbReference type="InterPro" id="IPR025891">
    <property type="entry name" value="Dppa2/4_C_dom"/>
</dbReference>
<evidence type="ECO:0000256" key="4">
    <source>
        <dbReference type="ARBA" id="ARBA00023242"/>
    </source>
</evidence>
<name>A0A8C8VUW8_PERMB</name>
<dbReference type="GeneTree" id="ENSGT00390000004871"/>
<reference evidence="8" key="2">
    <citation type="submission" date="2025-08" db="UniProtKB">
        <authorList>
            <consortium name="Ensembl"/>
        </authorList>
    </citation>
    <scope>IDENTIFICATION</scope>
</reference>
<feature type="region of interest" description="Disordered" evidence="5">
    <location>
        <begin position="56"/>
        <end position="79"/>
    </location>
</feature>
<reference evidence="8" key="3">
    <citation type="submission" date="2025-09" db="UniProtKB">
        <authorList>
            <consortium name="Ensembl"/>
        </authorList>
    </citation>
    <scope>IDENTIFICATION</scope>
</reference>
<feature type="compositionally biased region" description="Polar residues" evidence="5">
    <location>
        <begin position="60"/>
        <end position="69"/>
    </location>
</feature>
<evidence type="ECO:0000259" key="6">
    <source>
        <dbReference type="Pfam" id="PF14047"/>
    </source>
</evidence>
<evidence type="ECO:0000256" key="5">
    <source>
        <dbReference type="SAM" id="MobiDB-lite"/>
    </source>
</evidence>
<dbReference type="GO" id="GO:0019827">
    <property type="term" value="P:stem cell population maintenance"/>
    <property type="evidence" value="ECO:0007669"/>
    <property type="project" value="Ensembl"/>
</dbReference>
<keyword evidence="9" id="KW-1185">Reference proteome</keyword>
<feature type="domain" description="Developmental pluripotency-associated protein 2/4 C-terminal" evidence="6">
    <location>
        <begin position="214"/>
        <end position="278"/>
    </location>
</feature>
<dbReference type="Ensembl" id="ENSPEMT00000015134.2">
    <property type="protein sequence ID" value="ENSPEMP00000010955.2"/>
    <property type="gene ID" value="ENSPEMG00000011758.2"/>
</dbReference>
<evidence type="ECO:0000313" key="9">
    <source>
        <dbReference type="Proteomes" id="UP000694547"/>
    </source>
</evidence>
<accession>A0A8C8VUW8</accession>
<proteinExistence type="predicted"/>
<keyword evidence="4" id="KW-0539">Nucleus</keyword>
<dbReference type="InterPro" id="IPR039590">
    <property type="entry name" value="Dppa2/4"/>
</dbReference>
<dbReference type="GO" id="GO:2000648">
    <property type="term" value="P:positive regulation of stem cell proliferation"/>
    <property type="evidence" value="ECO:0007669"/>
    <property type="project" value="Ensembl"/>
</dbReference>
<keyword evidence="2" id="KW-0805">Transcription regulation</keyword>
<feature type="domain" description="Developmental pluripotency-associated protein 2/4 central" evidence="7">
    <location>
        <begin position="126"/>
        <end position="208"/>
    </location>
</feature>
<reference evidence="8 9" key="1">
    <citation type="submission" date="2018-10" db="EMBL/GenBank/DDBJ databases">
        <title>Improved assembly of the deer mouse Peromyscus maniculatus genome.</title>
        <authorList>
            <person name="Lassance J.-M."/>
            <person name="Hoekstra H.E."/>
        </authorList>
    </citation>
    <scope>NUCLEOTIDE SEQUENCE [LARGE SCALE GENOMIC DNA]</scope>
</reference>
<dbReference type="AlphaFoldDB" id="A0A8C8VUW8"/>
<dbReference type="Pfam" id="PF14049">
    <property type="entry name" value="Dppa2_A"/>
    <property type="match status" value="1"/>
</dbReference>
<sequence>CEHADSHCLSLQSLFKEEIDEENIILTLVPVTEEPTIEVSTESNMSSPIGLQPPGRYCQTEESWGSQASKPPASPRVPNLPAVLPPINDVSRNTLREWCRYHNLSTDGKKIDVYKRLLENSYSKQQCHIPDTSLEARLKPLPRKPKTVVTKRSKPENLNSRREETGIVEVLTSERESVFATWGRIAMRAALPRNVNRQPLPSNVKAFLPPATGCRWCVVHGRMLPADKAGWVCLQMHAGHAWVPDTPQRMMCLLLLPACVFPTPGVEDNLLCPECVHR</sequence>
<evidence type="ECO:0000256" key="3">
    <source>
        <dbReference type="ARBA" id="ARBA00023163"/>
    </source>
</evidence>
<comment type="subcellular location">
    <subcellularLocation>
        <location evidence="1">Nucleus</location>
    </subcellularLocation>
</comment>
<dbReference type="Proteomes" id="UP000694547">
    <property type="component" value="Chromosome 12"/>
</dbReference>
<keyword evidence="3" id="KW-0804">Transcription</keyword>
<dbReference type="PANTHER" id="PTHR16073:SF10">
    <property type="entry name" value="DEVELOPMENTAL PLURIPOTENCY-ASSOCIATED PROTEIN 2"/>
    <property type="match status" value="1"/>
</dbReference>
<dbReference type="InterPro" id="IPR025892">
    <property type="entry name" value="Dppa2/4_central_dom"/>
</dbReference>
<protein>
    <submittedName>
        <fullName evidence="8">Developmental pluripotency associated 2</fullName>
    </submittedName>
</protein>
<organism evidence="8 9">
    <name type="scientific">Peromyscus maniculatus bairdii</name>
    <name type="common">Prairie deer mouse</name>
    <dbReference type="NCBI Taxonomy" id="230844"/>
    <lineage>
        <taxon>Eukaryota</taxon>
        <taxon>Metazoa</taxon>
        <taxon>Chordata</taxon>
        <taxon>Craniata</taxon>
        <taxon>Vertebrata</taxon>
        <taxon>Euteleostomi</taxon>
        <taxon>Mammalia</taxon>
        <taxon>Eutheria</taxon>
        <taxon>Euarchontoglires</taxon>
        <taxon>Glires</taxon>
        <taxon>Rodentia</taxon>
        <taxon>Myomorpha</taxon>
        <taxon>Muroidea</taxon>
        <taxon>Cricetidae</taxon>
        <taxon>Neotominae</taxon>
        <taxon>Peromyscus</taxon>
    </lineage>
</organism>
<evidence type="ECO:0000256" key="2">
    <source>
        <dbReference type="ARBA" id="ARBA00023015"/>
    </source>
</evidence>
<evidence type="ECO:0000259" key="7">
    <source>
        <dbReference type="Pfam" id="PF14049"/>
    </source>
</evidence>
<evidence type="ECO:0000313" key="8">
    <source>
        <dbReference type="Ensembl" id="ENSPEMP00000010955.2"/>
    </source>
</evidence>
<dbReference type="GO" id="GO:0003682">
    <property type="term" value="F:chromatin binding"/>
    <property type="evidence" value="ECO:0007669"/>
    <property type="project" value="Ensembl"/>
</dbReference>
<dbReference type="Pfam" id="PF14047">
    <property type="entry name" value="DCR"/>
    <property type="match status" value="1"/>
</dbReference>
<dbReference type="GO" id="GO:0060484">
    <property type="term" value="P:lung-associated mesenchyme development"/>
    <property type="evidence" value="ECO:0007669"/>
    <property type="project" value="Ensembl"/>
</dbReference>
<dbReference type="PANTHER" id="PTHR16073">
    <property type="entry name" value="DCR DOMAIN-CONTAINING PROTEIN"/>
    <property type="match status" value="1"/>
</dbReference>